<dbReference type="OrthoDB" id="9803803at2"/>
<gene>
    <name evidence="3" type="ORF">A3K86_03465</name>
</gene>
<keyword evidence="4" id="KW-1185">Reference proteome</keyword>
<evidence type="ECO:0000313" key="3">
    <source>
        <dbReference type="EMBL" id="OAN17990.1"/>
    </source>
</evidence>
<dbReference type="PANTHER" id="PTHR43674:SF2">
    <property type="entry name" value="BETA-UREIDOPROPIONASE"/>
    <property type="match status" value="1"/>
</dbReference>
<organism evidence="3 4">
    <name type="scientific">Photobacterium jeanii</name>
    <dbReference type="NCBI Taxonomy" id="858640"/>
    <lineage>
        <taxon>Bacteria</taxon>
        <taxon>Pseudomonadati</taxon>
        <taxon>Pseudomonadota</taxon>
        <taxon>Gammaproteobacteria</taxon>
        <taxon>Vibrionales</taxon>
        <taxon>Vibrionaceae</taxon>
        <taxon>Photobacterium</taxon>
    </lineage>
</organism>
<dbReference type="RefSeq" id="WP_068327731.1">
    <property type="nucleotide sequence ID" value="NZ_LVHF01000012.1"/>
</dbReference>
<dbReference type="PANTHER" id="PTHR43674">
    <property type="entry name" value="NITRILASE C965.09-RELATED"/>
    <property type="match status" value="1"/>
</dbReference>
<dbReference type="SUPFAM" id="SSF56317">
    <property type="entry name" value="Carbon-nitrogen hydrolase"/>
    <property type="match status" value="1"/>
</dbReference>
<dbReference type="GO" id="GO:0016811">
    <property type="term" value="F:hydrolase activity, acting on carbon-nitrogen (but not peptide) bonds, in linear amides"/>
    <property type="evidence" value="ECO:0007669"/>
    <property type="project" value="TreeGrafter"/>
</dbReference>
<dbReference type="STRING" id="858640.A3K86_03465"/>
<accession>A0A178KL72</accession>
<proteinExistence type="predicted"/>
<dbReference type="InterPro" id="IPR003010">
    <property type="entry name" value="C-N_Hydrolase"/>
</dbReference>
<comment type="caution">
    <text evidence="3">The sequence shown here is derived from an EMBL/GenBank/DDBJ whole genome shotgun (WGS) entry which is preliminary data.</text>
</comment>
<evidence type="ECO:0000259" key="2">
    <source>
        <dbReference type="PROSITE" id="PS50263"/>
    </source>
</evidence>
<dbReference type="Pfam" id="PF00795">
    <property type="entry name" value="CN_hydrolase"/>
    <property type="match status" value="1"/>
</dbReference>
<dbReference type="CDD" id="cd07197">
    <property type="entry name" value="nitrilase"/>
    <property type="match status" value="1"/>
</dbReference>
<feature type="domain" description="CN hydrolase" evidence="2">
    <location>
        <begin position="1"/>
        <end position="237"/>
    </location>
</feature>
<protein>
    <submittedName>
        <fullName evidence="3">Carbon-nitrogen hydrolase</fullName>
    </submittedName>
</protein>
<dbReference type="Gene3D" id="3.60.110.10">
    <property type="entry name" value="Carbon-nitrogen hydrolase"/>
    <property type="match status" value="1"/>
</dbReference>
<evidence type="ECO:0000313" key="4">
    <source>
        <dbReference type="Proteomes" id="UP000078503"/>
    </source>
</evidence>
<dbReference type="AlphaFoldDB" id="A0A178KL72"/>
<dbReference type="PROSITE" id="PS50263">
    <property type="entry name" value="CN_HYDROLASE"/>
    <property type="match status" value="1"/>
</dbReference>
<evidence type="ECO:0000256" key="1">
    <source>
        <dbReference type="ARBA" id="ARBA00022801"/>
    </source>
</evidence>
<dbReference type="EMBL" id="LVHF01000012">
    <property type="protein sequence ID" value="OAN17990.1"/>
    <property type="molecule type" value="Genomic_DNA"/>
</dbReference>
<dbReference type="Proteomes" id="UP000078503">
    <property type="component" value="Unassembled WGS sequence"/>
</dbReference>
<name>A0A178KL72_9GAMM</name>
<keyword evidence="1 3" id="KW-0378">Hydrolase</keyword>
<reference evidence="3 4" key="1">
    <citation type="submission" date="2016-03" db="EMBL/GenBank/DDBJ databases">
        <title>Photobacterium proteolyticum sp. nov. a protease producing bacterium isolated from ocean sediments of Laizhou Bay.</title>
        <authorList>
            <person name="Li Y."/>
        </authorList>
    </citation>
    <scope>NUCLEOTIDE SEQUENCE [LARGE SCALE GENOMIC DNA]</scope>
    <source>
        <strain evidence="3 4">R-40508</strain>
    </source>
</reference>
<dbReference type="InterPro" id="IPR050345">
    <property type="entry name" value="Aliph_Amidase/BUP"/>
</dbReference>
<dbReference type="InterPro" id="IPR036526">
    <property type="entry name" value="C-N_Hydrolase_sf"/>
</dbReference>
<sequence length="263" mass="29324">MNISIVQMDVVYKNKAENIAKLSNMLEAADKVGELVLLPELFSTGYIFNSPEEIHALCEDYTNSLTITALTQLASAHNTTIVAGVAEVEDNQYFNSIAVVDKHGLQHKYRKISQTNIDRQYFSRGDSLLTFKHHGLVFGVAVCFDLWFPEIIRPYAELGIDVLLHPANFGGPYSLHVSRSRAIENSMHVATCNRIGKDITKELSAEYCGSSQLCTPNGEYLVQFAQHEELVTVDILGSHIENKKVIGVDLLSEIRAITQQLRV</sequence>